<feature type="region of interest" description="Disordered" evidence="10">
    <location>
        <begin position="296"/>
        <end position="344"/>
    </location>
</feature>
<dbReference type="InterPro" id="IPR006182">
    <property type="entry name" value="FliF_N_dom"/>
</dbReference>
<comment type="similarity">
    <text evidence="3 9">Belongs to the FliF family.</text>
</comment>
<dbReference type="Pfam" id="PF08345">
    <property type="entry name" value="YscJ_FliF_C"/>
    <property type="match status" value="1"/>
</dbReference>
<feature type="transmembrane region" description="Helical" evidence="11">
    <location>
        <begin position="36"/>
        <end position="55"/>
    </location>
</feature>
<evidence type="ECO:0000256" key="2">
    <source>
        <dbReference type="ARBA" id="ARBA00004651"/>
    </source>
</evidence>
<evidence type="ECO:0000259" key="13">
    <source>
        <dbReference type="Pfam" id="PF08345"/>
    </source>
</evidence>
<evidence type="ECO:0000256" key="10">
    <source>
        <dbReference type="SAM" id="MobiDB-lite"/>
    </source>
</evidence>
<evidence type="ECO:0000256" key="9">
    <source>
        <dbReference type="PIRNR" id="PIRNR004862"/>
    </source>
</evidence>
<evidence type="ECO:0000256" key="7">
    <source>
        <dbReference type="ARBA" id="ARBA00023136"/>
    </source>
</evidence>
<evidence type="ECO:0000256" key="5">
    <source>
        <dbReference type="ARBA" id="ARBA00022692"/>
    </source>
</evidence>
<comment type="function">
    <text evidence="9">The M ring may be actively involved in energy transduction.</text>
</comment>
<proteinExistence type="inferred from homology"/>
<dbReference type="Gene3D" id="3.30.300.30">
    <property type="match status" value="1"/>
</dbReference>
<protein>
    <recommendedName>
        <fullName evidence="9">Flagellar M-ring protein</fullName>
    </recommendedName>
</protein>
<dbReference type="NCBIfam" id="TIGR00206">
    <property type="entry name" value="fliF"/>
    <property type="match status" value="1"/>
</dbReference>
<name>A0A1S7LLP7_MAGMO</name>
<feature type="domain" description="Flagellar M-ring C-terminal" evidence="13">
    <location>
        <begin position="265"/>
        <end position="429"/>
    </location>
</feature>
<dbReference type="InterPro" id="IPR043427">
    <property type="entry name" value="YscJ/FliF"/>
</dbReference>
<dbReference type="PANTHER" id="PTHR30046">
    <property type="entry name" value="FLAGELLAR M-RING PROTEIN"/>
    <property type="match status" value="1"/>
</dbReference>
<evidence type="ECO:0000256" key="4">
    <source>
        <dbReference type="ARBA" id="ARBA00022475"/>
    </source>
</evidence>
<feature type="compositionally biased region" description="Polar residues" evidence="10">
    <location>
        <begin position="327"/>
        <end position="342"/>
    </location>
</feature>
<dbReference type="InterPro" id="IPR045851">
    <property type="entry name" value="AMP-bd_C_sf"/>
</dbReference>
<dbReference type="PRINTS" id="PR01009">
    <property type="entry name" value="FLGMRINGFLIF"/>
</dbReference>
<comment type="subcellular location">
    <subcellularLocation>
        <location evidence="1 9">Bacterial flagellum basal body</location>
    </subcellularLocation>
    <subcellularLocation>
        <location evidence="2">Cell membrane</location>
        <topology evidence="2">Multi-pass membrane protein</topology>
    </subcellularLocation>
</comment>
<keyword evidence="8 9" id="KW-0975">Bacterial flagellum</keyword>
<dbReference type="InterPro" id="IPR013556">
    <property type="entry name" value="Flag_M-ring_C"/>
</dbReference>
<dbReference type="EMBL" id="LO017727">
    <property type="protein sequence ID" value="CRH07862.1"/>
    <property type="molecule type" value="Genomic_DNA"/>
</dbReference>
<keyword evidence="14" id="KW-0969">Cilium</keyword>
<evidence type="ECO:0000256" key="6">
    <source>
        <dbReference type="ARBA" id="ARBA00022989"/>
    </source>
</evidence>
<keyword evidence="5 11" id="KW-0812">Transmembrane</keyword>
<gene>
    <name evidence="14" type="primary">fliF</name>
    <name evidence="14" type="ORF">MAGMO_3733</name>
</gene>
<keyword evidence="6 11" id="KW-1133">Transmembrane helix</keyword>
<dbReference type="AlphaFoldDB" id="A0A1S7LLP7"/>
<dbReference type="GO" id="GO:0071973">
    <property type="term" value="P:bacterial-type flagellum-dependent cell motility"/>
    <property type="evidence" value="ECO:0007669"/>
    <property type="project" value="InterPro"/>
</dbReference>
<keyword evidence="14" id="KW-0966">Cell projection</keyword>
<dbReference type="GO" id="GO:0003774">
    <property type="term" value="F:cytoskeletal motor activity"/>
    <property type="evidence" value="ECO:0007669"/>
    <property type="project" value="InterPro"/>
</dbReference>
<evidence type="ECO:0000313" key="14">
    <source>
        <dbReference type="EMBL" id="CRH07862.1"/>
    </source>
</evidence>
<dbReference type="Pfam" id="PF01514">
    <property type="entry name" value="YscJ_FliF"/>
    <property type="match status" value="1"/>
</dbReference>
<reference evidence="14" key="1">
    <citation type="submission" date="2015-04" db="EMBL/GenBank/DDBJ databases">
        <authorList>
            <person name="Syromyatnikov M.Y."/>
            <person name="Popov V.N."/>
        </authorList>
    </citation>
    <scope>NUCLEOTIDE SEQUENCE</scope>
    <source>
        <strain evidence="14">MO-1</strain>
    </source>
</reference>
<accession>A0A1S7LLP7</accession>
<keyword evidence="14" id="KW-0282">Flagellum</keyword>
<dbReference type="InterPro" id="IPR000067">
    <property type="entry name" value="FlgMring_FliF"/>
</dbReference>
<dbReference type="GO" id="GO:0009431">
    <property type="term" value="C:bacterial-type flagellum basal body, MS ring"/>
    <property type="evidence" value="ECO:0007669"/>
    <property type="project" value="InterPro"/>
</dbReference>
<evidence type="ECO:0000256" key="1">
    <source>
        <dbReference type="ARBA" id="ARBA00004117"/>
    </source>
</evidence>
<dbReference type="PANTHER" id="PTHR30046:SF0">
    <property type="entry name" value="FLAGELLAR M-RING PROTEIN"/>
    <property type="match status" value="1"/>
</dbReference>
<evidence type="ECO:0000259" key="12">
    <source>
        <dbReference type="Pfam" id="PF01514"/>
    </source>
</evidence>
<sequence>MAETPNETGDANAGGEKKELSMSSLMGNMPLTGRNGVLVAAVASIVVLAAVIWFATRPAHKILYSGLPELEAARIVEQLGKMGISYELGGGGTLIRVPENKVYDIRLEMAKQGLPKSSDGTGFEIFDNQSLIGMTDFVQRMNYQRALQGELARSVESIAAVEKARVHLVLPKKSMFTSEERKATASVVMELTRSLSKTQKDGIVHLVAGAVESLQEENVTLLDHKGNLIAGGQKAEEDGRMPTDEALALQRRVEKDLEQRVQTLLDRVLGSDKSIIRITAQLDLDKKERQEEIFDPDGQVPRSTNTVTESSRGTFGTGGIPGVIPNDPNQTAATGATGSNQTRDVEREIRNFEINKTVKMVKEAVGTISRLSVAVMIDGTYESSGEEDKPPVYKERTKEEMEQLQRIIERSVGFSQQRGDSIEVTNTAFEPLVPPEVAKNPWASREFQLQMAKYFAVALLAFLLVFFVMRPLIAKLLTPEEEQDDRLPGTVADLERQLLAEGVGAMPKESAQKLVVPDRTLQLAQQMIEDDIEETREIIRAWLQQDSF</sequence>
<evidence type="ECO:0000256" key="3">
    <source>
        <dbReference type="ARBA" id="ARBA00007971"/>
    </source>
</evidence>
<evidence type="ECO:0000256" key="11">
    <source>
        <dbReference type="SAM" id="Phobius"/>
    </source>
</evidence>
<keyword evidence="4" id="KW-1003">Cell membrane</keyword>
<dbReference type="GO" id="GO:0005886">
    <property type="term" value="C:plasma membrane"/>
    <property type="evidence" value="ECO:0007669"/>
    <property type="project" value="UniProtKB-SubCell"/>
</dbReference>
<feature type="domain" description="Flagellar M-ring N-terminal" evidence="12">
    <location>
        <begin position="56"/>
        <end position="229"/>
    </location>
</feature>
<feature type="transmembrane region" description="Helical" evidence="11">
    <location>
        <begin position="454"/>
        <end position="473"/>
    </location>
</feature>
<evidence type="ECO:0000256" key="8">
    <source>
        <dbReference type="ARBA" id="ARBA00023143"/>
    </source>
</evidence>
<organism evidence="14">
    <name type="scientific">Magnetococcus massalia (strain MO-1)</name>
    <dbReference type="NCBI Taxonomy" id="451514"/>
    <lineage>
        <taxon>Bacteria</taxon>
        <taxon>Pseudomonadati</taxon>
        <taxon>Pseudomonadota</taxon>
        <taxon>Magnetococcia</taxon>
        <taxon>Magnetococcales</taxon>
        <taxon>Magnetococcaceae</taxon>
        <taxon>Magnetococcus</taxon>
    </lineage>
</organism>
<dbReference type="PIRSF" id="PIRSF004862">
    <property type="entry name" value="FliF"/>
    <property type="match status" value="1"/>
</dbReference>
<keyword evidence="7 11" id="KW-0472">Membrane</keyword>
<feature type="compositionally biased region" description="Polar residues" evidence="10">
    <location>
        <begin position="301"/>
        <end position="314"/>
    </location>
</feature>